<evidence type="ECO:0000256" key="9">
    <source>
        <dbReference type="ARBA" id="ARBA00023295"/>
    </source>
</evidence>
<feature type="active site" description="Proton donor" evidence="15">
    <location>
        <position position="291"/>
    </location>
</feature>
<dbReference type="PIRSF" id="PIRSF006337">
    <property type="entry name" value="Trehalose_TreZ"/>
    <property type="match status" value="1"/>
</dbReference>
<dbReference type="PANTHER" id="PTHR43651">
    <property type="entry name" value="1,4-ALPHA-GLUCAN-BRANCHING ENZYME"/>
    <property type="match status" value="1"/>
</dbReference>
<feature type="binding site" evidence="16">
    <location>
        <begin position="252"/>
        <end position="257"/>
    </location>
    <ligand>
        <name>substrate</name>
    </ligand>
</feature>
<evidence type="ECO:0000256" key="7">
    <source>
        <dbReference type="ARBA" id="ARBA00022801"/>
    </source>
</evidence>
<keyword evidence="9 14" id="KW-0326">Glycosidase</keyword>
<feature type="region of interest" description="Disordered" evidence="18">
    <location>
        <begin position="590"/>
        <end position="612"/>
    </location>
</feature>
<reference evidence="20 21" key="1">
    <citation type="submission" date="2017-04" db="EMBL/GenBank/DDBJ databases">
        <title>Comparative genome analysis of Subtercola boreus.</title>
        <authorList>
            <person name="Cho Y.-J."/>
            <person name="Cho A."/>
            <person name="Kim O.-S."/>
            <person name="Lee J.-I."/>
        </authorList>
    </citation>
    <scope>NUCLEOTIDE SEQUENCE [LARGE SCALE GENOMIC DNA]</scope>
    <source>
        <strain evidence="20 21">P27479</strain>
    </source>
</reference>
<dbReference type="Gene3D" id="1.10.10.760">
    <property type="entry name" value="E-set domains of sugar-utilizing enzymes"/>
    <property type="match status" value="1"/>
</dbReference>
<evidence type="ECO:0000256" key="8">
    <source>
        <dbReference type="ARBA" id="ARBA00023277"/>
    </source>
</evidence>
<evidence type="ECO:0000313" key="20">
    <source>
        <dbReference type="EMBL" id="RFA16010.1"/>
    </source>
</evidence>
<evidence type="ECO:0000256" key="1">
    <source>
        <dbReference type="ARBA" id="ARBA00004496"/>
    </source>
</evidence>
<keyword evidence="6" id="KW-0963">Cytoplasm</keyword>
<evidence type="ECO:0000256" key="6">
    <source>
        <dbReference type="ARBA" id="ARBA00022490"/>
    </source>
</evidence>
<dbReference type="EC" id="3.2.1.141" evidence="4 13"/>
<comment type="subcellular location">
    <subcellularLocation>
        <location evidence="1 15">Cytoplasm</location>
    </subcellularLocation>
</comment>
<dbReference type="PANTHER" id="PTHR43651:SF11">
    <property type="entry name" value="MALTO-OLIGOSYLTREHALOSE TREHALOHYDROLASE"/>
    <property type="match status" value="1"/>
</dbReference>
<keyword evidence="7 14" id="KW-0378">Hydrolase</keyword>
<dbReference type="OrthoDB" id="9800174at2"/>
<dbReference type="GO" id="GO:0005992">
    <property type="term" value="P:trehalose biosynthetic process"/>
    <property type="evidence" value="ECO:0007669"/>
    <property type="project" value="UniProtKB-UniRule"/>
</dbReference>
<evidence type="ECO:0000256" key="4">
    <source>
        <dbReference type="ARBA" id="ARBA00012268"/>
    </source>
</evidence>
<dbReference type="SUPFAM" id="SSF51445">
    <property type="entry name" value="(Trans)glycosidases"/>
    <property type="match status" value="1"/>
</dbReference>
<evidence type="ECO:0000313" key="21">
    <source>
        <dbReference type="Proteomes" id="UP000256541"/>
    </source>
</evidence>
<protein>
    <recommendedName>
        <fullName evidence="5 13">Malto-oligosyltrehalose trehalohydrolase</fullName>
        <shortName evidence="14">MTHase</shortName>
        <ecNumber evidence="4 13">3.2.1.141</ecNumber>
    </recommendedName>
    <alternativeName>
        <fullName evidence="11 14">4-alpha-D-((1-&gt;4)-alpha-D-glucano)trehalose trehalohydrolase</fullName>
    </alternativeName>
    <alternativeName>
        <fullName evidence="10 14">Maltooligosyl trehalose trehalohydrolase</fullName>
    </alternativeName>
</protein>
<dbReference type="AlphaFoldDB" id="A0A3E0W1Y8"/>
<comment type="caution">
    <text evidence="20">The sequence shown here is derived from an EMBL/GenBank/DDBJ whole genome shotgun (WGS) entry which is preliminary data.</text>
</comment>
<evidence type="ECO:0000259" key="19">
    <source>
        <dbReference type="SMART" id="SM00642"/>
    </source>
</evidence>
<feature type="region of interest" description="Disordered" evidence="18">
    <location>
        <begin position="28"/>
        <end position="81"/>
    </location>
</feature>
<dbReference type="InterPro" id="IPR022567">
    <property type="entry name" value="DUF3459"/>
</dbReference>
<evidence type="ECO:0000256" key="14">
    <source>
        <dbReference type="PIRNR" id="PIRNR006337"/>
    </source>
</evidence>
<evidence type="ECO:0000256" key="10">
    <source>
        <dbReference type="ARBA" id="ARBA00032057"/>
    </source>
</evidence>
<evidence type="ECO:0000256" key="18">
    <source>
        <dbReference type="SAM" id="MobiDB-lite"/>
    </source>
</evidence>
<dbReference type="Gene3D" id="3.20.20.80">
    <property type="entry name" value="Glycosidases"/>
    <property type="match status" value="1"/>
</dbReference>
<comment type="similarity">
    <text evidence="3 14">Belongs to the glycosyl hydrolase 13 family.</text>
</comment>
<dbReference type="CDD" id="cd11325">
    <property type="entry name" value="AmyAc_GTHase"/>
    <property type="match status" value="1"/>
</dbReference>
<gene>
    <name evidence="20" type="ORF">B7R22_05055</name>
</gene>
<feature type="active site" description="Nucleophile" evidence="15">
    <location>
        <position position="254"/>
    </location>
</feature>
<keyword evidence="8" id="KW-0119">Carbohydrate metabolism</keyword>
<dbReference type="InterPro" id="IPR013783">
    <property type="entry name" value="Ig-like_fold"/>
</dbReference>
<evidence type="ECO:0000256" key="15">
    <source>
        <dbReference type="PIRSR" id="PIRSR006337-1"/>
    </source>
</evidence>
<comment type="catalytic activity">
    <reaction evidence="12 14">
        <text>hydrolysis of (1-&gt;4)-alpha-D-glucosidic linkage in 4-alpha-D-[(1-&gt;4)-alpha-D-glucanosyl]n trehalose to yield trehalose and (1-&gt;4)-alpha-D-glucan.</text>
        <dbReference type="EC" id="3.2.1.141"/>
    </reaction>
</comment>
<feature type="binding site" evidence="16">
    <location>
        <begin position="386"/>
        <end position="391"/>
    </location>
    <ligand>
        <name>substrate</name>
    </ligand>
</feature>
<organism evidence="20 21">
    <name type="scientific">Subtercola boreus</name>
    <dbReference type="NCBI Taxonomy" id="120213"/>
    <lineage>
        <taxon>Bacteria</taxon>
        <taxon>Bacillati</taxon>
        <taxon>Actinomycetota</taxon>
        <taxon>Actinomycetes</taxon>
        <taxon>Micrococcales</taxon>
        <taxon>Microbacteriaceae</taxon>
        <taxon>Subtercola</taxon>
    </lineage>
</organism>
<dbReference type="Pfam" id="PF11941">
    <property type="entry name" value="DUF3459"/>
    <property type="match status" value="1"/>
</dbReference>
<feature type="binding site" evidence="16">
    <location>
        <begin position="316"/>
        <end position="320"/>
    </location>
    <ligand>
        <name>substrate</name>
    </ligand>
</feature>
<dbReference type="Pfam" id="PF00128">
    <property type="entry name" value="Alpha-amylase"/>
    <property type="match status" value="1"/>
</dbReference>
<sequence>MEPRGDGWWTAPGLDGFIEADYGYVVVPADSDNAPDDDGDSYADAGGPGPVYDAVAPSVGDEQVLPDPRSRRQPAGVHGLSRSYDPTTFTWHDQAWKGRQLAGGEIYELHLGTFTPSGTLDAAIEKLDHLVSIGVDFVELLPVNAFNGTHNWGYDGVLWFAVHELYGGPEGYQRFVDACHSAGLGVIQDVVYNHLGPSGNYLPLYGPYLNDAAANTWGSAINLDGPDSAEVRRYIIDNALMWLNDYHVDGLRLDAVHALHDSSDPHLLAELSTEVDALSSFLGRPLTLIAESDLNDPVMFTPRESAGYGLTGQWSDDFHHAVHVALTRETTGYYEDFDSLAALGKVLTEGFFHNGTYSSFREKNHGKPIDTDHTSSWRLVVANQNHDQIGNRATGDRLTASLTDGQLAIAAVLTLLGPFTPMLFMGEEWAASTPWQFFTSHPEPELGEATAKGRIAEFAKMGWDEASVPDPQELSTFENSKLDWREAEGGAGASSGSGSGSGETRHTKLLRLYRELAVLRREAPEFTDPRFTQVSVRFDEAARWFELRRGDISILINFADAPVDAATIDAGAAAGELLLATADVLADARPATSTRPPLGTLPAHSATVYRRP</sequence>
<dbReference type="InterPro" id="IPR012768">
    <property type="entry name" value="Trehalose_TreZ"/>
</dbReference>
<evidence type="ECO:0000256" key="16">
    <source>
        <dbReference type="PIRSR" id="PIRSR006337-2"/>
    </source>
</evidence>
<feature type="domain" description="Glycosyl hydrolase family 13 catalytic" evidence="19">
    <location>
        <begin position="108"/>
        <end position="454"/>
    </location>
</feature>
<evidence type="ECO:0000256" key="11">
    <source>
        <dbReference type="ARBA" id="ARBA00033284"/>
    </source>
</evidence>
<dbReference type="InterPro" id="IPR017853">
    <property type="entry name" value="GH"/>
</dbReference>
<feature type="site" description="Transition state stabilizer" evidence="17">
    <location>
        <position position="387"/>
    </location>
</feature>
<evidence type="ECO:0000256" key="13">
    <source>
        <dbReference type="NCBIfam" id="TIGR02402"/>
    </source>
</evidence>
<evidence type="ECO:0000256" key="3">
    <source>
        <dbReference type="ARBA" id="ARBA00008061"/>
    </source>
</evidence>
<dbReference type="SMART" id="SM00642">
    <property type="entry name" value="Aamy"/>
    <property type="match status" value="1"/>
</dbReference>
<dbReference type="NCBIfam" id="TIGR02402">
    <property type="entry name" value="trehalose_TreZ"/>
    <property type="match status" value="1"/>
</dbReference>
<dbReference type="InterPro" id="IPR044901">
    <property type="entry name" value="Trehalose_TreZ_E-set_sf"/>
</dbReference>
<dbReference type="GO" id="GO:0033942">
    <property type="term" value="F:4-alpha-D-(1-&gt;4)-alpha-D-glucanotrehalose trehalohydrolase activity"/>
    <property type="evidence" value="ECO:0007669"/>
    <property type="project" value="UniProtKB-EC"/>
</dbReference>
<evidence type="ECO:0000256" key="12">
    <source>
        <dbReference type="ARBA" id="ARBA00034013"/>
    </source>
</evidence>
<proteinExistence type="inferred from homology"/>
<name>A0A3E0W1Y8_9MICO</name>
<comment type="pathway">
    <text evidence="2 14">Glycan biosynthesis; trehalose biosynthesis.</text>
</comment>
<dbReference type="Proteomes" id="UP000256541">
    <property type="component" value="Unassembled WGS sequence"/>
</dbReference>
<evidence type="ECO:0000256" key="5">
    <source>
        <dbReference type="ARBA" id="ARBA00015938"/>
    </source>
</evidence>
<dbReference type="GO" id="GO:0005737">
    <property type="term" value="C:cytoplasm"/>
    <property type="evidence" value="ECO:0007669"/>
    <property type="project" value="UniProtKB-SubCell"/>
</dbReference>
<evidence type="ECO:0000256" key="2">
    <source>
        <dbReference type="ARBA" id="ARBA00005199"/>
    </source>
</evidence>
<dbReference type="EMBL" id="NBXB01000016">
    <property type="protein sequence ID" value="RFA16010.1"/>
    <property type="molecule type" value="Genomic_DNA"/>
</dbReference>
<accession>A0A3E0W1Y8</accession>
<dbReference type="InterPro" id="IPR006047">
    <property type="entry name" value="GH13_cat_dom"/>
</dbReference>
<dbReference type="Gene3D" id="2.60.40.10">
    <property type="entry name" value="Immunoglobulins"/>
    <property type="match status" value="1"/>
</dbReference>
<evidence type="ECO:0000256" key="17">
    <source>
        <dbReference type="PIRSR" id="PIRSR006337-3"/>
    </source>
</evidence>
<dbReference type="UniPathway" id="UPA00299"/>